<evidence type="ECO:0000256" key="1">
    <source>
        <dbReference type="ARBA" id="ARBA00004123"/>
    </source>
</evidence>
<dbReference type="PANTHER" id="PTHR10641:SF1328">
    <property type="entry name" value="TRANSCRIPTION FACTOR MYB34"/>
    <property type="match status" value="1"/>
</dbReference>
<dbReference type="FunFam" id="1.10.10.60:FF:000001">
    <property type="entry name" value="MYB-related transcription factor"/>
    <property type="match status" value="1"/>
</dbReference>
<feature type="domain" description="Myb-like" evidence="6">
    <location>
        <begin position="62"/>
        <end position="112"/>
    </location>
</feature>
<keyword evidence="4" id="KW-0539">Nucleus</keyword>
<comment type="subcellular location">
    <subcellularLocation>
        <location evidence="1">Nucleus</location>
    </subcellularLocation>
</comment>
<organism evidence="8 9">
    <name type="scientific">Ficus carica</name>
    <name type="common">Common fig</name>
    <dbReference type="NCBI Taxonomy" id="3494"/>
    <lineage>
        <taxon>Eukaryota</taxon>
        <taxon>Viridiplantae</taxon>
        <taxon>Streptophyta</taxon>
        <taxon>Embryophyta</taxon>
        <taxon>Tracheophyta</taxon>
        <taxon>Spermatophyta</taxon>
        <taxon>Magnoliopsida</taxon>
        <taxon>eudicotyledons</taxon>
        <taxon>Gunneridae</taxon>
        <taxon>Pentapetalae</taxon>
        <taxon>rosids</taxon>
        <taxon>fabids</taxon>
        <taxon>Rosales</taxon>
        <taxon>Moraceae</taxon>
        <taxon>Ficeae</taxon>
        <taxon>Ficus</taxon>
    </lineage>
</organism>
<dbReference type="Proteomes" id="UP001187192">
    <property type="component" value="Unassembled WGS sequence"/>
</dbReference>
<keyword evidence="2" id="KW-0677">Repeat</keyword>
<keyword evidence="3" id="KW-0238">DNA-binding</keyword>
<protein>
    <recommendedName>
        <fullName evidence="10">MYB transcription factor</fullName>
    </recommendedName>
</protein>
<dbReference type="GO" id="GO:0005634">
    <property type="term" value="C:nucleus"/>
    <property type="evidence" value="ECO:0007669"/>
    <property type="project" value="UniProtKB-SubCell"/>
</dbReference>
<evidence type="ECO:0000256" key="2">
    <source>
        <dbReference type="ARBA" id="ARBA00022737"/>
    </source>
</evidence>
<feature type="domain" description="HTH myb-type" evidence="7">
    <location>
        <begin position="62"/>
        <end position="116"/>
    </location>
</feature>
<dbReference type="Gene3D" id="1.10.10.60">
    <property type="entry name" value="Homeodomain-like"/>
    <property type="match status" value="2"/>
</dbReference>
<dbReference type="PANTHER" id="PTHR10641">
    <property type="entry name" value="MYB FAMILY TRANSCRIPTION FACTOR"/>
    <property type="match status" value="1"/>
</dbReference>
<dbReference type="SUPFAM" id="SSF46689">
    <property type="entry name" value="Homeodomain-like"/>
    <property type="match status" value="1"/>
</dbReference>
<keyword evidence="9" id="KW-1185">Reference proteome</keyword>
<dbReference type="InterPro" id="IPR017930">
    <property type="entry name" value="Myb_dom"/>
</dbReference>
<feature type="domain" description="HTH myb-type" evidence="7">
    <location>
        <begin position="9"/>
        <end position="61"/>
    </location>
</feature>
<evidence type="ECO:0000259" key="7">
    <source>
        <dbReference type="PROSITE" id="PS51294"/>
    </source>
</evidence>
<dbReference type="AlphaFoldDB" id="A0AA88J7N0"/>
<dbReference type="InterPro" id="IPR001005">
    <property type="entry name" value="SANT/Myb"/>
</dbReference>
<dbReference type="CDD" id="cd00167">
    <property type="entry name" value="SANT"/>
    <property type="match status" value="2"/>
</dbReference>
<dbReference type="GO" id="GO:0003677">
    <property type="term" value="F:DNA binding"/>
    <property type="evidence" value="ECO:0007669"/>
    <property type="project" value="UniProtKB-KW"/>
</dbReference>
<gene>
    <name evidence="8" type="ORF">TIFTF001_036417</name>
</gene>
<evidence type="ECO:0000313" key="8">
    <source>
        <dbReference type="EMBL" id="GMN67353.1"/>
    </source>
</evidence>
<evidence type="ECO:0000256" key="5">
    <source>
        <dbReference type="SAM" id="MobiDB-lite"/>
    </source>
</evidence>
<evidence type="ECO:0000259" key="6">
    <source>
        <dbReference type="PROSITE" id="PS50090"/>
    </source>
</evidence>
<dbReference type="InterPro" id="IPR015495">
    <property type="entry name" value="Myb_TF_plants"/>
</dbReference>
<dbReference type="PROSITE" id="PS50090">
    <property type="entry name" value="MYB_LIKE"/>
    <property type="match status" value="2"/>
</dbReference>
<dbReference type="SMART" id="SM00717">
    <property type="entry name" value="SANT"/>
    <property type="match status" value="2"/>
</dbReference>
<comment type="caution">
    <text evidence="8">The sequence shown here is derived from an EMBL/GenBank/DDBJ whole genome shotgun (WGS) entry which is preliminary data.</text>
</comment>
<dbReference type="InterPro" id="IPR009057">
    <property type="entry name" value="Homeodomain-like_sf"/>
</dbReference>
<dbReference type="Pfam" id="PF00249">
    <property type="entry name" value="Myb_DNA-binding"/>
    <property type="match status" value="2"/>
</dbReference>
<dbReference type="EMBL" id="BTGU01000438">
    <property type="protein sequence ID" value="GMN67353.1"/>
    <property type="molecule type" value="Genomic_DNA"/>
</dbReference>
<accession>A0AA88J7N0</accession>
<evidence type="ECO:0000256" key="4">
    <source>
        <dbReference type="ARBA" id="ARBA00023242"/>
    </source>
</evidence>
<sequence>MGRNPCCNIQGLRKGAWTPEEDQKLVSYIQQHGEGGWRTLPQKSGLLRCGKSCRLRWANYLRPDIKRGEFSAEEEKTILQLRSVLGNKWSAISKQLPGRTDNEIKNHWNTRLKRRSTEIKDAYQNHVVLSKNIDDRPKPESHLPDRGSISNSTTMTTTTTSAHRLLNGLAASNMLKASRCFASLEDQHSRRDCKAAVTTPSSLLNKVATTCHKPKSLNFLDVVKAVLSQSSQAKGINISNLEIVANSKGPNTPTSTSTITCGSFSDFEVSPRSQNARETKPVSASARVLNEMASKLSLINRPGPMLLGGTDQSPAVLSVDYGVLSSEKESDELGTFKGVGFNAPDYQNGDPFRGIALAKDGGDDDHDNFFVGDHDQGRNVFVNIGDEDLIFSENHAEFTCGSSNSSYNGCSDIDLKFAIINWDDCTNFNAL</sequence>
<evidence type="ECO:0008006" key="10">
    <source>
        <dbReference type="Google" id="ProtNLM"/>
    </source>
</evidence>
<evidence type="ECO:0000256" key="3">
    <source>
        <dbReference type="ARBA" id="ARBA00023125"/>
    </source>
</evidence>
<dbReference type="PROSITE" id="PS51294">
    <property type="entry name" value="HTH_MYB"/>
    <property type="match status" value="2"/>
</dbReference>
<feature type="domain" description="Myb-like" evidence="6">
    <location>
        <begin position="9"/>
        <end position="61"/>
    </location>
</feature>
<name>A0AA88J7N0_FICCA</name>
<proteinExistence type="predicted"/>
<reference evidence="8" key="1">
    <citation type="submission" date="2023-07" db="EMBL/GenBank/DDBJ databases">
        <title>draft genome sequence of fig (Ficus carica).</title>
        <authorList>
            <person name="Takahashi T."/>
            <person name="Nishimura K."/>
        </authorList>
    </citation>
    <scope>NUCLEOTIDE SEQUENCE</scope>
</reference>
<feature type="compositionally biased region" description="Basic and acidic residues" evidence="5">
    <location>
        <begin position="132"/>
        <end position="145"/>
    </location>
</feature>
<evidence type="ECO:0000313" key="9">
    <source>
        <dbReference type="Proteomes" id="UP001187192"/>
    </source>
</evidence>
<feature type="region of interest" description="Disordered" evidence="5">
    <location>
        <begin position="131"/>
        <end position="158"/>
    </location>
</feature>